<sequence length="41" mass="4603">MLIAIMALTMSLALMASTLVILHSETLRRQESRKPSVFGER</sequence>
<gene>
    <name evidence="1" type="ORF">DFR52_102393</name>
</gene>
<proteinExistence type="predicted"/>
<name>A0A317PNB0_9HYPH</name>
<dbReference type="EMBL" id="QGTR01000002">
    <property type="protein sequence ID" value="PWW01729.1"/>
    <property type="molecule type" value="Genomic_DNA"/>
</dbReference>
<evidence type="ECO:0000313" key="1">
    <source>
        <dbReference type="EMBL" id="PWW01729.1"/>
    </source>
</evidence>
<protein>
    <submittedName>
        <fullName evidence="1">Uncharacterized protein</fullName>
    </submittedName>
</protein>
<organism evidence="1 2">
    <name type="scientific">Hoeflea marina</name>
    <dbReference type="NCBI Taxonomy" id="274592"/>
    <lineage>
        <taxon>Bacteria</taxon>
        <taxon>Pseudomonadati</taxon>
        <taxon>Pseudomonadota</taxon>
        <taxon>Alphaproteobacteria</taxon>
        <taxon>Hyphomicrobiales</taxon>
        <taxon>Rhizobiaceae</taxon>
        <taxon>Hoeflea</taxon>
    </lineage>
</organism>
<dbReference type="AlphaFoldDB" id="A0A317PNB0"/>
<dbReference type="RefSeq" id="WP_280954186.1">
    <property type="nucleotide sequence ID" value="NZ_QGTR01000002.1"/>
</dbReference>
<evidence type="ECO:0000313" key="2">
    <source>
        <dbReference type="Proteomes" id="UP000246352"/>
    </source>
</evidence>
<accession>A0A317PNB0</accession>
<dbReference type="Proteomes" id="UP000246352">
    <property type="component" value="Unassembled WGS sequence"/>
</dbReference>
<reference evidence="1 2" key="1">
    <citation type="submission" date="2018-05" db="EMBL/GenBank/DDBJ databases">
        <title>Genomic Encyclopedia of Type Strains, Phase IV (KMG-IV): sequencing the most valuable type-strain genomes for metagenomic binning, comparative biology and taxonomic classification.</title>
        <authorList>
            <person name="Goeker M."/>
        </authorList>
    </citation>
    <scope>NUCLEOTIDE SEQUENCE [LARGE SCALE GENOMIC DNA]</scope>
    <source>
        <strain evidence="1 2">DSM 16791</strain>
    </source>
</reference>
<comment type="caution">
    <text evidence="1">The sequence shown here is derived from an EMBL/GenBank/DDBJ whole genome shotgun (WGS) entry which is preliminary data.</text>
</comment>
<keyword evidence="2" id="KW-1185">Reference proteome</keyword>